<dbReference type="RefSeq" id="WP_155553675.1">
    <property type="nucleotide sequence ID" value="NZ_BAABBU010000037.1"/>
</dbReference>
<comment type="caution">
    <text evidence="1">The sequence shown here is derived from an EMBL/GenBank/DDBJ whole genome shotgun (WGS) entry which is preliminary data.</text>
</comment>
<name>A0ABP7ZDU3_9ACTN</name>
<evidence type="ECO:0000313" key="2">
    <source>
        <dbReference type="Proteomes" id="UP001501845"/>
    </source>
</evidence>
<proteinExistence type="predicted"/>
<protein>
    <recommendedName>
        <fullName evidence="3">Antitoxin VbhA domain-containing protein</fullName>
    </recommendedName>
</protein>
<sequence length="52" mass="5432">MKGRESRAGDEAEALPPTEAAVKARAVAARGDVTADDVVDVLRAVREARGRA</sequence>
<accession>A0ABP7ZDU3</accession>
<evidence type="ECO:0000313" key="1">
    <source>
        <dbReference type="EMBL" id="GAA4151653.1"/>
    </source>
</evidence>
<dbReference type="EMBL" id="BAABBU010000037">
    <property type="protein sequence ID" value="GAA4151653.1"/>
    <property type="molecule type" value="Genomic_DNA"/>
</dbReference>
<gene>
    <name evidence="1" type="ORF">GCM10022285_63180</name>
</gene>
<reference evidence="2" key="1">
    <citation type="journal article" date="2019" name="Int. J. Syst. Evol. Microbiol.">
        <title>The Global Catalogue of Microorganisms (GCM) 10K type strain sequencing project: providing services to taxonomists for standard genome sequencing and annotation.</title>
        <authorList>
            <consortium name="The Broad Institute Genomics Platform"/>
            <consortium name="The Broad Institute Genome Sequencing Center for Infectious Disease"/>
            <person name="Wu L."/>
            <person name="Ma J."/>
        </authorList>
    </citation>
    <scope>NUCLEOTIDE SEQUENCE [LARGE SCALE GENOMIC DNA]</scope>
    <source>
        <strain evidence="2">JCM 17589</strain>
    </source>
</reference>
<keyword evidence="2" id="KW-1185">Reference proteome</keyword>
<evidence type="ECO:0008006" key="3">
    <source>
        <dbReference type="Google" id="ProtNLM"/>
    </source>
</evidence>
<organism evidence="1 2">
    <name type="scientific">Streptomyces tunisiensis</name>
    <dbReference type="NCBI Taxonomy" id="948699"/>
    <lineage>
        <taxon>Bacteria</taxon>
        <taxon>Bacillati</taxon>
        <taxon>Actinomycetota</taxon>
        <taxon>Actinomycetes</taxon>
        <taxon>Kitasatosporales</taxon>
        <taxon>Streptomycetaceae</taxon>
        <taxon>Streptomyces</taxon>
    </lineage>
</organism>
<dbReference type="Proteomes" id="UP001501845">
    <property type="component" value="Unassembled WGS sequence"/>
</dbReference>